<name>A0A0D1L6Q4_9MYCO</name>
<evidence type="ECO:0000259" key="3">
    <source>
        <dbReference type="PROSITE" id="PS50977"/>
    </source>
</evidence>
<proteinExistence type="predicted"/>
<dbReference type="OrthoDB" id="8479950at2"/>
<dbReference type="Pfam" id="PF00440">
    <property type="entry name" value="TetR_N"/>
    <property type="match status" value="1"/>
</dbReference>
<protein>
    <recommendedName>
        <fullName evidence="3">HTH tetR-type domain-containing protein</fullName>
    </recommendedName>
</protein>
<dbReference type="InterPro" id="IPR001647">
    <property type="entry name" value="HTH_TetR"/>
</dbReference>
<dbReference type="PATRIC" id="fig|280871.6.peg.5509"/>
<evidence type="ECO:0000313" key="4">
    <source>
        <dbReference type="EMBL" id="KIU14022.1"/>
    </source>
</evidence>
<keyword evidence="5" id="KW-1185">Reference proteome</keyword>
<gene>
    <name evidence="4" type="ORF">TL10_26550</name>
</gene>
<dbReference type="AlphaFoldDB" id="A0A0D1L6Q4"/>
<dbReference type="RefSeq" id="WP_043396643.1">
    <property type="nucleotide sequence ID" value="NZ_BAAARC010000007.1"/>
</dbReference>
<dbReference type="PANTHER" id="PTHR30055:SF226">
    <property type="entry name" value="HTH-TYPE TRANSCRIPTIONAL REGULATOR PKSA"/>
    <property type="match status" value="1"/>
</dbReference>
<dbReference type="InterPro" id="IPR050109">
    <property type="entry name" value="HTH-type_TetR-like_transc_reg"/>
</dbReference>
<accession>A0A0D1L6Q4</accession>
<reference evidence="4 5" key="1">
    <citation type="submission" date="2015-01" db="EMBL/GenBank/DDBJ databases">
        <title>Genome sequence of Mycobacterium llatzerense and Mycobacterium immunogenum recovered from brain abscess.</title>
        <authorList>
            <person name="Greninger A.L."/>
            <person name="Langelier C."/>
            <person name="Cunningham G."/>
            <person name="Chiu C.Y."/>
            <person name="Miller S."/>
        </authorList>
    </citation>
    <scope>NUCLEOTIDE SEQUENCE [LARGE SCALE GENOMIC DNA]</scope>
    <source>
        <strain evidence="4 5">CLUC14</strain>
    </source>
</reference>
<evidence type="ECO:0000256" key="1">
    <source>
        <dbReference type="ARBA" id="ARBA00023125"/>
    </source>
</evidence>
<feature type="DNA-binding region" description="H-T-H motif" evidence="2">
    <location>
        <begin position="32"/>
        <end position="51"/>
    </location>
</feature>
<dbReference type="PROSITE" id="PS50977">
    <property type="entry name" value="HTH_TETR_2"/>
    <property type="match status" value="1"/>
</dbReference>
<keyword evidence="1 2" id="KW-0238">DNA-binding</keyword>
<dbReference type="Gene3D" id="1.10.357.10">
    <property type="entry name" value="Tetracycline Repressor, domain 2"/>
    <property type="match status" value="1"/>
</dbReference>
<evidence type="ECO:0000313" key="5">
    <source>
        <dbReference type="Proteomes" id="UP000032221"/>
    </source>
</evidence>
<organism evidence="4 5">
    <name type="scientific">Mycolicibacterium llatzerense</name>
    <dbReference type="NCBI Taxonomy" id="280871"/>
    <lineage>
        <taxon>Bacteria</taxon>
        <taxon>Bacillati</taxon>
        <taxon>Actinomycetota</taxon>
        <taxon>Actinomycetes</taxon>
        <taxon>Mycobacteriales</taxon>
        <taxon>Mycobacteriaceae</taxon>
        <taxon>Mycolicibacterium</taxon>
    </lineage>
</organism>
<sequence length="207" mass="22734">MARSRLTPDQRRDQILDLGMAAFSVLPFEQVAMEDIAAQAEISRALIYHYFPSKKELFAALWARAHEKLAHDSHFTAADTVRSQIRGALVAHFTFYEHNLTLMMIANRSAIAADPAVRSPITFELTRLRDHALDALDLAGSGRDLVSVALSGWLALVREVALEWLELQSFSRDAAVDLCMTALDALVSPHADLNQLPSGVAGQAAAR</sequence>
<dbReference type="GO" id="GO:0000976">
    <property type="term" value="F:transcription cis-regulatory region binding"/>
    <property type="evidence" value="ECO:0007669"/>
    <property type="project" value="TreeGrafter"/>
</dbReference>
<dbReference type="STRING" id="280871.TL10_26550"/>
<dbReference type="Proteomes" id="UP000032221">
    <property type="component" value="Unassembled WGS sequence"/>
</dbReference>
<dbReference type="InterPro" id="IPR009057">
    <property type="entry name" value="Homeodomain-like_sf"/>
</dbReference>
<dbReference type="GO" id="GO:0003700">
    <property type="term" value="F:DNA-binding transcription factor activity"/>
    <property type="evidence" value="ECO:0007669"/>
    <property type="project" value="TreeGrafter"/>
</dbReference>
<dbReference type="PANTHER" id="PTHR30055">
    <property type="entry name" value="HTH-TYPE TRANSCRIPTIONAL REGULATOR RUTR"/>
    <property type="match status" value="1"/>
</dbReference>
<feature type="domain" description="HTH tetR-type" evidence="3">
    <location>
        <begin position="9"/>
        <end position="69"/>
    </location>
</feature>
<evidence type="ECO:0000256" key="2">
    <source>
        <dbReference type="PROSITE-ProRule" id="PRU00335"/>
    </source>
</evidence>
<dbReference type="EMBL" id="JXST01000055">
    <property type="protein sequence ID" value="KIU14022.1"/>
    <property type="molecule type" value="Genomic_DNA"/>
</dbReference>
<comment type="caution">
    <text evidence="4">The sequence shown here is derived from an EMBL/GenBank/DDBJ whole genome shotgun (WGS) entry which is preliminary data.</text>
</comment>
<dbReference type="SUPFAM" id="SSF46689">
    <property type="entry name" value="Homeodomain-like"/>
    <property type="match status" value="1"/>
</dbReference>